<protein>
    <recommendedName>
        <fullName evidence="3 6">Glucosylceramidase</fullName>
        <ecNumber evidence="3 6">3.2.1.45</ecNumber>
    </recommendedName>
</protein>
<dbReference type="Proteomes" id="UP000046393">
    <property type="component" value="Unplaced"/>
</dbReference>
<evidence type="ECO:0000313" key="11">
    <source>
        <dbReference type="WBParaSite" id="SMUV_0001088801-mRNA-1"/>
    </source>
</evidence>
<keyword evidence="10" id="KW-1185">Reference proteome</keyword>
<dbReference type="STRING" id="451379.A0A0N5B0T6"/>
<dbReference type="EC" id="3.2.1.45" evidence="3 6"/>
<evidence type="ECO:0000259" key="8">
    <source>
        <dbReference type="Pfam" id="PF02055"/>
    </source>
</evidence>
<dbReference type="SUPFAM" id="SSF51445">
    <property type="entry name" value="(Trans)glycosidases"/>
    <property type="match status" value="1"/>
</dbReference>
<organism evidence="10 11">
    <name type="scientific">Syphacia muris</name>
    <dbReference type="NCBI Taxonomy" id="451379"/>
    <lineage>
        <taxon>Eukaryota</taxon>
        <taxon>Metazoa</taxon>
        <taxon>Ecdysozoa</taxon>
        <taxon>Nematoda</taxon>
        <taxon>Chromadorea</taxon>
        <taxon>Rhabditida</taxon>
        <taxon>Spirurina</taxon>
        <taxon>Oxyuridomorpha</taxon>
        <taxon>Oxyuroidea</taxon>
        <taxon>Oxyuridae</taxon>
        <taxon>Syphacia</taxon>
    </lineage>
</organism>
<dbReference type="GO" id="GO:0006680">
    <property type="term" value="P:glucosylceramide catabolic process"/>
    <property type="evidence" value="ECO:0007669"/>
    <property type="project" value="TreeGrafter"/>
</dbReference>
<dbReference type="PANTHER" id="PTHR11069">
    <property type="entry name" value="GLUCOSYLCERAMIDASE"/>
    <property type="match status" value="1"/>
</dbReference>
<sequence length="548" mass="62825">MNHPVLDIIPASNRTAKNDRNGDSSDLEAGNFKHTDVDNATDETRTNNKLFLDMLELTSVVPKRNHPCLKKVLDDGRKVCVCNSTYCDNVPTVELTEPYQACIISSSLRRFGFLNKQFAKFAYRRRTNTIKNEILIKVNSQQIYQKIIGFGGTFSLAYTLGNVPIGSNLFSTAVYSYDEFVDDFNLRGFNLTEEDFELKIPYVKDALRLSNDKLKLFATPWSPPQWMLESNHDRQLRNDTKYYTAYAKYLLRKQKTLRFLEEYSKNNISFWGVTVQNRPESEEKRQHYMYYTPEIQREFVNNYLGPTLKNSTVGKNVAIIGFNDLLELLPKWIKGLFGDNFGKADDYIKGIGVHGYRFNGAHPEYKFISQAVEKYPEKFVLSTEGSNQLSKTSLGNWTNDELSLAHDIIQNLVHGMSGWTDSNLCLDLEGGPRLVEAAYDTPIIVNATCDCFYKQPIYYVIAHFSRYITPGSVRIHTLVRNASDDIQSVAFITPSKQKVLVVLNQANKQYRPKIDDMSIRGKSLKILLEPYSLTTVIWNDITKSRLKH</sequence>
<feature type="compositionally biased region" description="Basic and acidic residues" evidence="7">
    <location>
        <begin position="31"/>
        <end position="40"/>
    </location>
</feature>
<evidence type="ECO:0000256" key="4">
    <source>
        <dbReference type="ARBA" id="ARBA00022729"/>
    </source>
</evidence>
<dbReference type="PRINTS" id="PR00843">
    <property type="entry name" value="GLHYDRLASE30"/>
</dbReference>
<evidence type="ECO:0000256" key="3">
    <source>
        <dbReference type="ARBA" id="ARBA00012658"/>
    </source>
</evidence>
<keyword evidence="5 6" id="KW-0378">Hydrolase</keyword>
<dbReference type="AlphaFoldDB" id="A0A0N5B0T6"/>
<evidence type="ECO:0000313" key="10">
    <source>
        <dbReference type="Proteomes" id="UP000046393"/>
    </source>
</evidence>
<name>A0A0N5B0T6_9BILA</name>
<dbReference type="InterPro" id="IPR017853">
    <property type="entry name" value="GH"/>
</dbReference>
<dbReference type="InterPro" id="IPR033453">
    <property type="entry name" value="Glyco_hydro_30_TIM-barrel"/>
</dbReference>
<feature type="domain" description="Glycosyl hydrolase family 30 TIM-barrel" evidence="8">
    <location>
        <begin position="155"/>
        <end position="468"/>
    </location>
</feature>
<dbReference type="InterPro" id="IPR033452">
    <property type="entry name" value="GH30_C"/>
</dbReference>
<keyword evidence="4" id="KW-0732">Signal</keyword>
<dbReference type="InterPro" id="IPR001139">
    <property type="entry name" value="Glyco_hydro_30"/>
</dbReference>
<keyword evidence="6" id="KW-0443">Lipid metabolism</keyword>
<dbReference type="GO" id="GO:0016020">
    <property type="term" value="C:membrane"/>
    <property type="evidence" value="ECO:0007669"/>
    <property type="project" value="GOC"/>
</dbReference>
<comment type="similarity">
    <text evidence="2 6">Belongs to the glycosyl hydrolase 30 family.</text>
</comment>
<reference evidence="11" key="1">
    <citation type="submission" date="2017-02" db="UniProtKB">
        <authorList>
            <consortium name="WormBaseParasite"/>
        </authorList>
    </citation>
    <scope>IDENTIFICATION</scope>
</reference>
<feature type="domain" description="Glycosyl hydrolase family 30 beta sandwich" evidence="9">
    <location>
        <begin position="471"/>
        <end position="536"/>
    </location>
</feature>
<dbReference type="PANTHER" id="PTHR11069:SF23">
    <property type="entry name" value="LYSOSOMAL ACID GLUCOSYLCERAMIDASE"/>
    <property type="match status" value="1"/>
</dbReference>
<dbReference type="WBParaSite" id="SMUV_0001088801-mRNA-1">
    <property type="protein sequence ID" value="SMUV_0001088801-mRNA-1"/>
    <property type="gene ID" value="SMUV_0001088801"/>
</dbReference>
<comment type="catalytic activity">
    <reaction evidence="1">
        <text>a beta-D-glucosyl-(1&lt;-&gt;1')-N-acylsphing-4-enine + H2O = an N-acylsphing-4-enine + D-glucose</text>
        <dbReference type="Rhea" id="RHEA:13269"/>
        <dbReference type="ChEBI" id="CHEBI:4167"/>
        <dbReference type="ChEBI" id="CHEBI:15377"/>
        <dbReference type="ChEBI" id="CHEBI:22801"/>
        <dbReference type="ChEBI" id="CHEBI:52639"/>
        <dbReference type="EC" id="3.2.1.45"/>
    </reaction>
    <physiologicalReaction direction="left-to-right" evidence="1">
        <dbReference type="Rhea" id="RHEA:13270"/>
    </physiologicalReaction>
</comment>
<feature type="region of interest" description="Disordered" evidence="7">
    <location>
        <begin position="1"/>
        <end position="40"/>
    </location>
</feature>
<evidence type="ECO:0000256" key="2">
    <source>
        <dbReference type="ARBA" id="ARBA00005382"/>
    </source>
</evidence>
<keyword evidence="6" id="KW-0326">Glycosidase</keyword>
<evidence type="ECO:0000256" key="1">
    <source>
        <dbReference type="ARBA" id="ARBA00001013"/>
    </source>
</evidence>
<keyword evidence="6" id="KW-0746">Sphingolipid metabolism</keyword>
<accession>A0A0N5B0T6</accession>
<proteinExistence type="inferred from homology"/>
<evidence type="ECO:0000256" key="6">
    <source>
        <dbReference type="RuleBase" id="RU361188"/>
    </source>
</evidence>
<evidence type="ECO:0000259" key="9">
    <source>
        <dbReference type="Pfam" id="PF17189"/>
    </source>
</evidence>
<evidence type="ECO:0000256" key="7">
    <source>
        <dbReference type="SAM" id="MobiDB-lite"/>
    </source>
</evidence>
<dbReference type="Pfam" id="PF02055">
    <property type="entry name" value="Glyco_hydro_30"/>
    <property type="match status" value="1"/>
</dbReference>
<dbReference type="Gene3D" id="3.20.20.80">
    <property type="entry name" value="Glycosidases"/>
    <property type="match status" value="1"/>
</dbReference>
<evidence type="ECO:0000256" key="5">
    <source>
        <dbReference type="ARBA" id="ARBA00022801"/>
    </source>
</evidence>
<dbReference type="Pfam" id="PF17189">
    <property type="entry name" value="Glyco_hydro_30C"/>
    <property type="match status" value="1"/>
</dbReference>
<dbReference type="GO" id="GO:0004348">
    <property type="term" value="F:glucosylceramidase activity"/>
    <property type="evidence" value="ECO:0007669"/>
    <property type="project" value="UniProtKB-EC"/>
</dbReference>